<name>A0A2J8AG76_9CHLO</name>
<organism evidence="1 2">
    <name type="scientific">Tetrabaena socialis</name>
    <dbReference type="NCBI Taxonomy" id="47790"/>
    <lineage>
        <taxon>Eukaryota</taxon>
        <taxon>Viridiplantae</taxon>
        <taxon>Chlorophyta</taxon>
        <taxon>core chlorophytes</taxon>
        <taxon>Chlorophyceae</taxon>
        <taxon>CS clade</taxon>
        <taxon>Chlamydomonadales</taxon>
        <taxon>Tetrabaenaceae</taxon>
        <taxon>Tetrabaena</taxon>
    </lineage>
</organism>
<dbReference type="OrthoDB" id="551111at2759"/>
<dbReference type="EMBL" id="PGGS01000028">
    <property type="protein sequence ID" value="PNH11519.1"/>
    <property type="molecule type" value="Genomic_DNA"/>
</dbReference>
<gene>
    <name evidence="1" type="ORF">TSOC_001586</name>
</gene>
<accession>A0A2J8AG76</accession>
<proteinExistence type="predicted"/>
<dbReference type="AlphaFoldDB" id="A0A2J8AG76"/>
<keyword evidence="2" id="KW-1185">Reference proteome</keyword>
<reference evidence="1 2" key="1">
    <citation type="journal article" date="2017" name="Mol. Biol. Evol.">
        <title>The 4-celled Tetrabaena socialis nuclear genome reveals the essential components for genetic control of cell number at the origin of multicellularity in the volvocine lineage.</title>
        <authorList>
            <person name="Featherston J."/>
            <person name="Arakaki Y."/>
            <person name="Hanschen E.R."/>
            <person name="Ferris P.J."/>
            <person name="Michod R.E."/>
            <person name="Olson B.J.S.C."/>
            <person name="Nozaki H."/>
            <person name="Durand P.M."/>
        </authorList>
    </citation>
    <scope>NUCLEOTIDE SEQUENCE [LARGE SCALE GENOMIC DNA]</scope>
    <source>
        <strain evidence="1 2">NIES-571</strain>
    </source>
</reference>
<comment type="caution">
    <text evidence="1">The sequence shown here is derived from an EMBL/GenBank/DDBJ whole genome shotgun (WGS) entry which is preliminary data.</text>
</comment>
<protein>
    <submittedName>
        <fullName evidence="1">Uncharacterized protein</fullName>
    </submittedName>
</protein>
<dbReference type="Proteomes" id="UP000236333">
    <property type="component" value="Unassembled WGS sequence"/>
</dbReference>
<sequence>MLRLLAPLAAEALSRYPPAARLLLPAAAAVSAAAAAASAAYCWVHDEIVPVALDLAERLPGGVAGLLLNRAVVG</sequence>
<evidence type="ECO:0000313" key="2">
    <source>
        <dbReference type="Proteomes" id="UP000236333"/>
    </source>
</evidence>
<evidence type="ECO:0000313" key="1">
    <source>
        <dbReference type="EMBL" id="PNH11519.1"/>
    </source>
</evidence>